<sequence length="169" mass="18880">MGTSRAGIYPRSPPSADMDLDRFAADAPADDAPGGARVCVVATRPDTFERCREGFYPAPRSYDRTRADFEYMAFYRTAPVSAITHYARVTARTEQARGEPGPMDEEDWEALIDPFSEERVVVVFEFDELVPLDSPVENDLNGVRGAWYCTVDDLREAATLSGLRERSET</sequence>
<gene>
    <name evidence="2" type="ORF">GCM10008994_23510</name>
</gene>
<dbReference type="Proteomes" id="UP001501425">
    <property type="component" value="Unassembled WGS sequence"/>
</dbReference>
<evidence type="ECO:0000313" key="2">
    <source>
        <dbReference type="EMBL" id="GAA0547919.1"/>
    </source>
</evidence>
<evidence type="ECO:0000256" key="1">
    <source>
        <dbReference type="SAM" id="MobiDB-lite"/>
    </source>
</evidence>
<dbReference type="AlphaFoldDB" id="A0AAV3SUP6"/>
<organism evidence="2 3">
    <name type="scientific">Halorubrum ejinorense</name>
    <dbReference type="NCBI Taxonomy" id="425309"/>
    <lineage>
        <taxon>Archaea</taxon>
        <taxon>Methanobacteriati</taxon>
        <taxon>Methanobacteriota</taxon>
        <taxon>Stenosarchaea group</taxon>
        <taxon>Halobacteria</taxon>
        <taxon>Halobacteriales</taxon>
        <taxon>Haloferacaceae</taxon>
        <taxon>Halorubrum</taxon>
    </lineage>
</organism>
<accession>A0AAV3SUP6</accession>
<feature type="region of interest" description="Disordered" evidence="1">
    <location>
        <begin position="1"/>
        <end position="35"/>
    </location>
</feature>
<evidence type="ECO:0000313" key="3">
    <source>
        <dbReference type="Proteomes" id="UP001501425"/>
    </source>
</evidence>
<dbReference type="EMBL" id="BAAADQ010000013">
    <property type="protein sequence ID" value="GAA0547919.1"/>
    <property type="molecule type" value="Genomic_DNA"/>
</dbReference>
<feature type="compositionally biased region" description="Low complexity" evidence="1">
    <location>
        <begin position="25"/>
        <end position="35"/>
    </location>
</feature>
<comment type="caution">
    <text evidence="2">The sequence shown here is derived from an EMBL/GenBank/DDBJ whole genome shotgun (WGS) entry which is preliminary data.</text>
</comment>
<reference evidence="2" key="2">
    <citation type="submission" date="2023-12" db="EMBL/GenBank/DDBJ databases">
        <authorList>
            <person name="Sun Q."/>
            <person name="Inoue M."/>
        </authorList>
    </citation>
    <scope>NUCLEOTIDE SEQUENCE</scope>
    <source>
        <strain evidence="2">JCM 14265</strain>
    </source>
</reference>
<proteinExistence type="predicted"/>
<name>A0AAV3SUP6_9EURY</name>
<protein>
    <submittedName>
        <fullName evidence="2">Uncharacterized protein</fullName>
    </submittedName>
</protein>
<reference evidence="2" key="1">
    <citation type="journal article" date="2014" name="Int. J. Syst. Evol. Microbiol.">
        <title>Complete genome sequence of Corynebacterium casei LMG S-19264T (=DSM 44701T), isolated from a smear-ripened cheese.</title>
        <authorList>
            <consortium name="US DOE Joint Genome Institute (JGI-PGF)"/>
            <person name="Walter F."/>
            <person name="Albersmeier A."/>
            <person name="Kalinowski J."/>
            <person name="Ruckert C."/>
        </authorList>
    </citation>
    <scope>NUCLEOTIDE SEQUENCE</scope>
    <source>
        <strain evidence="2">JCM 14265</strain>
    </source>
</reference>